<proteinExistence type="predicted"/>
<gene>
    <name evidence="2" type="ORF">GORHZ_159_00040</name>
</gene>
<protein>
    <recommendedName>
        <fullName evidence="4">SGNH hydrolase-type esterase domain-containing protein</fullName>
    </recommendedName>
</protein>
<reference evidence="2 3" key="1">
    <citation type="submission" date="2012-08" db="EMBL/GenBank/DDBJ databases">
        <title>Whole genome shotgun sequence of Gordonia rhizosphera NBRC 16068.</title>
        <authorList>
            <person name="Takarada H."/>
            <person name="Isaki S."/>
            <person name="Hosoyama A."/>
            <person name="Tsuchikane K."/>
            <person name="Katsumata H."/>
            <person name="Baba S."/>
            <person name="Ohji S."/>
            <person name="Yamazaki S."/>
            <person name="Fujita N."/>
        </authorList>
    </citation>
    <scope>NUCLEOTIDE SEQUENCE [LARGE SCALE GENOMIC DNA]</scope>
    <source>
        <strain evidence="2 3">NBRC 16068</strain>
    </source>
</reference>
<sequence length="667" mass="72000">MWGQGLAERDRFAHLAATKIAQEMHEDLEVVPGPGSAPARGAARSGSKLKAASADGTADILLPSGGTTRIQNGNRAGFAMTFRSLFTSDAQMQAFLSGQNETPAAALFGENPATFPTVTDQIRDISSRAVGPVHLVLMDGGVNDAEFEEVLDPEGPDINKIDETIERVFGHDLPDVVGLARKAFPEALILVTGYYSALSPLSDRARLKDLFEFLSKKPEWQLALNDGVQDLYGIRDFLNGLGFTKDVDALVEKAIRRSVAAAAHAHHWSRRALGALPSSVRGPGVAFVYPDFRPEHALFAGVHSLVHSGYKPPTLPPPGSHDHRGELGGGVRDHRTSAHVVDDDMLRDRLASIPRLRLLNTYRRLHLLVSETILAAAIPETPASRSDIVTQIAPVLRETDLPSQILAAADELEHGTQLSVALRHLADALGSEIGRIETAMIASFIHPNPAGARRYADRIVTAHRLHENFSLRAALRGLASGNTTGVAISALRQHGVDLSRGLRQLELIAYIDSVALQLTGLEEIPGGLVVASNVFFRRAHLTLGPRLSFDVAIPLGVPEVLRAFDTNADVRLADITTVSITGVGPFGELVLYLNGQELLRAPRAAGKEVHDTVTFRLDVPVRDHRGGHATARDHRSGQGRVRDHRSGQGPVRDHRGELPGASDHRTH</sequence>
<dbReference type="STRING" id="1108045.GORHZ_159_00040"/>
<dbReference type="Proteomes" id="UP000008363">
    <property type="component" value="Unassembled WGS sequence"/>
</dbReference>
<organism evidence="2 3">
    <name type="scientific">Gordonia rhizosphera NBRC 16068</name>
    <dbReference type="NCBI Taxonomy" id="1108045"/>
    <lineage>
        <taxon>Bacteria</taxon>
        <taxon>Bacillati</taxon>
        <taxon>Actinomycetota</taxon>
        <taxon>Actinomycetes</taxon>
        <taxon>Mycobacteriales</taxon>
        <taxon>Gordoniaceae</taxon>
        <taxon>Gordonia</taxon>
    </lineage>
</organism>
<evidence type="ECO:0000256" key="1">
    <source>
        <dbReference type="SAM" id="MobiDB-lite"/>
    </source>
</evidence>
<evidence type="ECO:0000313" key="3">
    <source>
        <dbReference type="Proteomes" id="UP000008363"/>
    </source>
</evidence>
<comment type="caution">
    <text evidence="2">The sequence shown here is derived from an EMBL/GenBank/DDBJ whole genome shotgun (WGS) entry which is preliminary data.</text>
</comment>
<dbReference type="SUPFAM" id="SSF52266">
    <property type="entry name" value="SGNH hydrolase"/>
    <property type="match status" value="1"/>
</dbReference>
<keyword evidence="3" id="KW-1185">Reference proteome</keyword>
<evidence type="ECO:0000313" key="2">
    <source>
        <dbReference type="EMBL" id="GAB92048.1"/>
    </source>
</evidence>
<name>K6V733_9ACTN</name>
<dbReference type="AlphaFoldDB" id="K6V733"/>
<feature type="region of interest" description="Disordered" evidence="1">
    <location>
        <begin position="620"/>
        <end position="667"/>
    </location>
</feature>
<evidence type="ECO:0008006" key="4">
    <source>
        <dbReference type="Google" id="ProtNLM"/>
    </source>
</evidence>
<accession>K6V733</accession>
<dbReference type="EMBL" id="BAHC01000159">
    <property type="protein sequence ID" value="GAB92048.1"/>
    <property type="molecule type" value="Genomic_DNA"/>
</dbReference>